<name>A0A915JL71_ROMCU</name>
<evidence type="ECO:0000256" key="6">
    <source>
        <dbReference type="ARBA" id="ARBA00038411"/>
    </source>
</evidence>
<protein>
    <recommendedName>
        <fullName evidence="7">B9 domain-containing protein 1</fullName>
    </recommendedName>
</protein>
<dbReference type="Proteomes" id="UP000887565">
    <property type="component" value="Unplaced"/>
</dbReference>
<evidence type="ECO:0000256" key="4">
    <source>
        <dbReference type="ARBA" id="ARBA00023212"/>
    </source>
</evidence>
<evidence type="ECO:0000313" key="9">
    <source>
        <dbReference type="Proteomes" id="UP000887565"/>
    </source>
</evidence>
<keyword evidence="4" id="KW-0206">Cytoskeleton</keyword>
<evidence type="ECO:0000256" key="8">
    <source>
        <dbReference type="SAM" id="MobiDB-lite"/>
    </source>
</evidence>
<accession>A0A915JL71</accession>
<reference evidence="10" key="1">
    <citation type="submission" date="2022-11" db="UniProtKB">
        <authorList>
            <consortium name="WormBaseParasite"/>
        </authorList>
    </citation>
    <scope>IDENTIFICATION</scope>
</reference>
<dbReference type="WBParaSite" id="nRc.2.0.1.t26939-RA">
    <property type="protein sequence ID" value="nRc.2.0.1.t26939-RA"/>
    <property type="gene ID" value="nRc.2.0.1.g26939"/>
</dbReference>
<dbReference type="GO" id="GO:0036038">
    <property type="term" value="C:MKS complex"/>
    <property type="evidence" value="ECO:0007669"/>
    <property type="project" value="TreeGrafter"/>
</dbReference>
<evidence type="ECO:0000256" key="3">
    <source>
        <dbReference type="ARBA" id="ARBA00022794"/>
    </source>
</evidence>
<keyword evidence="9" id="KW-1185">Reference proteome</keyword>
<dbReference type="GO" id="GO:0060271">
    <property type="term" value="P:cilium assembly"/>
    <property type="evidence" value="ECO:0007669"/>
    <property type="project" value="TreeGrafter"/>
</dbReference>
<dbReference type="InterPro" id="IPR010796">
    <property type="entry name" value="C2_B9-type_dom"/>
</dbReference>
<comment type="similarity">
    <text evidence="6">Belongs to the B9D family.</text>
</comment>
<evidence type="ECO:0000256" key="1">
    <source>
        <dbReference type="ARBA" id="ARBA00004120"/>
    </source>
</evidence>
<keyword evidence="2" id="KW-0963">Cytoplasm</keyword>
<feature type="region of interest" description="Disordered" evidence="8">
    <location>
        <begin position="282"/>
        <end position="317"/>
    </location>
</feature>
<sequence length="317" mass="35452">MSGSVQNFIYLANGQIENAEFPHLQTLYLKYLFVTGADWSIISGIEEGITQVCRTNEVSNHKNNFVINFPFEIGFKSTNPFGWPQIVLCCYGSDFFGNDVIRGYGACHIPISAGSHKTRIPMFVPDSSSIVQRFLGWLLSRRPELINPSSIAKAENREAMHMKTQGFVDVVWNIVTKDTKKLAFDLNPKSLSLLSDFPLQLPTTASALPPPRLGIEPANPVEEIASLNNNANIENGQPSEQPSTSVELFRASKETVTQNENEERETMSTQNIQMIAPAVPTNGQSTRLFRPEKMPRNKRVMDTVDEISEEKDIQSEN</sequence>
<dbReference type="PROSITE" id="PS51381">
    <property type="entry name" value="C2_B9"/>
    <property type="match status" value="1"/>
</dbReference>
<keyword evidence="5" id="KW-0966">Cell projection</keyword>
<evidence type="ECO:0000256" key="7">
    <source>
        <dbReference type="ARBA" id="ARBA00039274"/>
    </source>
</evidence>
<evidence type="ECO:0000256" key="5">
    <source>
        <dbReference type="ARBA" id="ARBA00023273"/>
    </source>
</evidence>
<dbReference type="Pfam" id="PF07162">
    <property type="entry name" value="B9-C2"/>
    <property type="match status" value="1"/>
</dbReference>
<dbReference type="PANTHER" id="PTHR12968:SF1">
    <property type="entry name" value="B9 DOMAIN-CONTAINING PROTEIN 1"/>
    <property type="match status" value="1"/>
</dbReference>
<dbReference type="PANTHER" id="PTHR12968">
    <property type="entry name" value="B9 DOMAIN-CONTAINING"/>
    <property type="match status" value="1"/>
</dbReference>
<feature type="compositionally biased region" description="Basic and acidic residues" evidence="8">
    <location>
        <begin position="289"/>
        <end position="302"/>
    </location>
</feature>
<evidence type="ECO:0000313" key="10">
    <source>
        <dbReference type="WBParaSite" id="nRc.2.0.1.t26939-RA"/>
    </source>
</evidence>
<keyword evidence="3" id="KW-0970">Cilium biogenesis/degradation</keyword>
<dbReference type="AlphaFoldDB" id="A0A915JL71"/>
<evidence type="ECO:0000256" key="2">
    <source>
        <dbReference type="ARBA" id="ARBA00022490"/>
    </source>
</evidence>
<comment type="subcellular location">
    <subcellularLocation>
        <location evidence="1">Cytoplasm</location>
        <location evidence="1">Cytoskeleton</location>
        <location evidence="1">Cilium basal body</location>
    </subcellularLocation>
</comment>
<organism evidence="9 10">
    <name type="scientific">Romanomermis culicivorax</name>
    <name type="common">Nematode worm</name>
    <dbReference type="NCBI Taxonomy" id="13658"/>
    <lineage>
        <taxon>Eukaryota</taxon>
        <taxon>Metazoa</taxon>
        <taxon>Ecdysozoa</taxon>
        <taxon>Nematoda</taxon>
        <taxon>Enoplea</taxon>
        <taxon>Dorylaimia</taxon>
        <taxon>Mermithida</taxon>
        <taxon>Mermithoidea</taxon>
        <taxon>Mermithidae</taxon>
        <taxon>Romanomermis</taxon>
    </lineage>
</organism>
<proteinExistence type="inferred from homology"/>